<evidence type="ECO:0000256" key="12">
    <source>
        <dbReference type="ARBA" id="ARBA00030369"/>
    </source>
</evidence>
<evidence type="ECO:0000256" key="8">
    <source>
        <dbReference type="ARBA" id="ARBA00022797"/>
    </source>
</evidence>
<comment type="cofactor">
    <cofactor evidence="2 14">
        <name>Fe(2+)</name>
        <dbReference type="ChEBI" id="CHEBI:29033"/>
    </cofactor>
</comment>
<dbReference type="EC" id="1.13.11.2" evidence="4"/>
<comment type="catalytic activity">
    <reaction evidence="1">
        <text>catechol + O2 = (2Z,4E)-2-hydroxy-6-oxohexa-2,4-dienoate + H(+)</text>
        <dbReference type="Rhea" id="RHEA:17337"/>
        <dbReference type="ChEBI" id="CHEBI:15378"/>
        <dbReference type="ChEBI" id="CHEBI:15379"/>
        <dbReference type="ChEBI" id="CHEBI:18135"/>
        <dbReference type="ChEBI" id="CHEBI:71198"/>
        <dbReference type="EC" id="1.13.11.2"/>
    </reaction>
</comment>
<evidence type="ECO:0000256" key="14">
    <source>
        <dbReference type="RuleBase" id="RU000683"/>
    </source>
</evidence>
<keyword evidence="10 14" id="KW-0560">Oxidoreductase</keyword>
<keyword evidence="17" id="KW-1185">Reference proteome</keyword>
<keyword evidence="6" id="KW-0479">Metal-binding</keyword>
<dbReference type="CDD" id="cd09013">
    <property type="entry name" value="BphC-JF8_N_like"/>
    <property type="match status" value="1"/>
</dbReference>
<dbReference type="CDD" id="cd09014">
    <property type="entry name" value="BphC-JF8_C_like"/>
    <property type="match status" value="1"/>
</dbReference>
<feature type="domain" description="VOC" evidence="15">
    <location>
        <begin position="13"/>
        <end position="125"/>
    </location>
</feature>
<evidence type="ECO:0000256" key="6">
    <source>
        <dbReference type="ARBA" id="ARBA00022723"/>
    </source>
</evidence>
<accession>A0A1C0YTZ6</accession>
<evidence type="ECO:0000256" key="1">
    <source>
        <dbReference type="ARBA" id="ARBA00000163"/>
    </source>
</evidence>
<evidence type="ECO:0000256" key="2">
    <source>
        <dbReference type="ARBA" id="ARBA00001954"/>
    </source>
</evidence>
<keyword evidence="8 14" id="KW-0058">Aromatic hydrocarbons catabolism</keyword>
<feature type="domain" description="VOC" evidence="15">
    <location>
        <begin position="155"/>
        <end position="278"/>
    </location>
</feature>
<reference evidence="16 17" key="1">
    <citation type="submission" date="2016-07" db="EMBL/GenBank/DDBJ databases">
        <title>Caryophanon latum genome sequencing.</title>
        <authorList>
            <person name="Verma A."/>
            <person name="Pal Y."/>
            <person name="Krishnamurthi S."/>
        </authorList>
    </citation>
    <scope>NUCLEOTIDE SEQUENCE [LARGE SCALE GENOMIC DNA]</scope>
    <source>
        <strain evidence="16 17">DSM 14151</strain>
    </source>
</reference>
<evidence type="ECO:0000256" key="5">
    <source>
        <dbReference type="ARBA" id="ARBA00022190"/>
    </source>
</evidence>
<comment type="similarity">
    <text evidence="3 14">Belongs to the extradiol ring-cleavage dioxygenase family.</text>
</comment>
<dbReference type="GO" id="GO:0018577">
    <property type="term" value="F:catechol 2,3-dioxygenase activity"/>
    <property type="evidence" value="ECO:0007669"/>
    <property type="project" value="UniProtKB-EC"/>
</dbReference>
<evidence type="ECO:0000259" key="15">
    <source>
        <dbReference type="PROSITE" id="PS51819"/>
    </source>
</evidence>
<evidence type="ECO:0000313" key="17">
    <source>
        <dbReference type="Proteomes" id="UP000093482"/>
    </source>
</evidence>
<evidence type="ECO:0000256" key="4">
    <source>
        <dbReference type="ARBA" id="ARBA00013117"/>
    </source>
</evidence>
<dbReference type="RefSeq" id="WP_066464496.1">
    <property type="nucleotide sequence ID" value="NZ_MATO01000035.1"/>
</dbReference>
<evidence type="ECO:0000313" key="16">
    <source>
        <dbReference type="EMBL" id="OCS90629.1"/>
    </source>
</evidence>
<evidence type="ECO:0000256" key="7">
    <source>
        <dbReference type="ARBA" id="ARBA00022737"/>
    </source>
</evidence>
<dbReference type="PANTHER" id="PTHR21366">
    <property type="entry name" value="GLYOXALASE FAMILY PROTEIN"/>
    <property type="match status" value="1"/>
</dbReference>
<protein>
    <recommendedName>
        <fullName evidence="5">Metapyrocatechase</fullName>
        <ecNumber evidence="4">1.13.11.2</ecNumber>
    </recommendedName>
    <alternativeName>
        <fullName evidence="13">CatO2ase</fullName>
    </alternativeName>
    <alternativeName>
        <fullName evidence="12">Catechol 2,3-dioxygenase</fullName>
    </alternativeName>
</protein>
<dbReference type="PROSITE" id="PS00082">
    <property type="entry name" value="EXTRADIOL_DIOXYGENAS"/>
    <property type="match status" value="1"/>
</dbReference>
<organism evidence="16 17">
    <name type="scientific">Caryophanon latum</name>
    <dbReference type="NCBI Taxonomy" id="33977"/>
    <lineage>
        <taxon>Bacteria</taxon>
        <taxon>Bacillati</taxon>
        <taxon>Bacillota</taxon>
        <taxon>Bacilli</taxon>
        <taxon>Bacillales</taxon>
        <taxon>Caryophanaceae</taxon>
        <taxon>Caryophanon</taxon>
    </lineage>
</organism>
<dbReference type="InterPro" id="IPR004360">
    <property type="entry name" value="Glyas_Fos-R_dOase_dom"/>
</dbReference>
<proteinExistence type="inferred from homology"/>
<evidence type="ECO:0000256" key="3">
    <source>
        <dbReference type="ARBA" id="ARBA00008784"/>
    </source>
</evidence>
<dbReference type="PROSITE" id="PS51819">
    <property type="entry name" value="VOC"/>
    <property type="match status" value="2"/>
</dbReference>
<dbReference type="SUPFAM" id="SSF54593">
    <property type="entry name" value="Glyoxalase/Bleomycin resistance protein/Dihydroxybiphenyl dioxygenase"/>
    <property type="match status" value="1"/>
</dbReference>
<dbReference type="OrthoDB" id="317332at2"/>
<name>A0A1C0YTZ6_9BACL</name>
<dbReference type="Pfam" id="PF00903">
    <property type="entry name" value="Glyoxalase"/>
    <property type="match status" value="2"/>
</dbReference>
<keyword evidence="9 14" id="KW-0223">Dioxygenase</keyword>
<dbReference type="InterPro" id="IPR000486">
    <property type="entry name" value="Xdiol_ring_cleave_dOase_1/2"/>
</dbReference>
<dbReference type="EMBL" id="MATO01000035">
    <property type="protein sequence ID" value="OCS90629.1"/>
    <property type="molecule type" value="Genomic_DNA"/>
</dbReference>
<dbReference type="AlphaFoldDB" id="A0A1C0YTZ6"/>
<evidence type="ECO:0000256" key="13">
    <source>
        <dbReference type="ARBA" id="ARBA00031146"/>
    </source>
</evidence>
<dbReference type="Proteomes" id="UP000093482">
    <property type="component" value="Unassembled WGS sequence"/>
</dbReference>
<evidence type="ECO:0000256" key="9">
    <source>
        <dbReference type="ARBA" id="ARBA00022964"/>
    </source>
</evidence>
<dbReference type="Gene3D" id="3.10.180.10">
    <property type="entry name" value="2,3-Dihydroxybiphenyl 1,2-Dioxygenase, domain 1"/>
    <property type="match status" value="2"/>
</dbReference>
<dbReference type="InterPro" id="IPR037523">
    <property type="entry name" value="VOC_core"/>
</dbReference>
<dbReference type="PANTHER" id="PTHR21366:SF19">
    <property type="entry name" value="METAPYROCATECHASE"/>
    <property type="match status" value="1"/>
</dbReference>
<dbReference type="NCBIfam" id="TIGR03211">
    <property type="entry name" value="catechol_2_3"/>
    <property type="match status" value="1"/>
</dbReference>
<keyword evidence="11 14" id="KW-0408">Iron</keyword>
<evidence type="ECO:0000256" key="11">
    <source>
        <dbReference type="ARBA" id="ARBA00023004"/>
    </source>
</evidence>
<dbReference type="InterPro" id="IPR050383">
    <property type="entry name" value="GlyoxalaseI/FosfomycinResist"/>
</dbReference>
<dbReference type="InterPro" id="IPR017624">
    <property type="entry name" value="Catechol_2-3_dOase"/>
</dbReference>
<comment type="caution">
    <text evidence="16">The sequence shown here is derived from an EMBL/GenBank/DDBJ whole genome shotgun (WGS) entry which is preliminary data.</text>
</comment>
<gene>
    <name evidence="16" type="ORF">A6K76_10805</name>
</gene>
<sequence length="337" mass="38206">MTNEVNIAHEVAQLAHVELYTPKLQESVAFFTDLLGMQVSATMGDSVYLRAYEDFYHHTLKLTAGPEAGLGHVAWRASSPEALERRAIELEASGRGIGWIDGDLGHGRAYQFTTPDGHLNEILWDVDYYEASEKDRTLLKSRPQKRPTQGVPVRRLDHVNLMCQDVTPNKQFMADTLGFKLREHVVVGPNEEIEIGAWMSVSPLVHEVAFMRDNTGNEGRFHHIAFWYGYPQHLMDIADLFVENNITIEAGPGKHGVSQAYFMYVLEPGGNRVELFGDSGYLIFDPEWKPIKWTEPELKEAIIWYGSPLPDTYFIYGTPEREPVLAEQSQTTKEPVK</sequence>
<dbReference type="GO" id="GO:0008198">
    <property type="term" value="F:ferrous iron binding"/>
    <property type="evidence" value="ECO:0007669"/>
    <property type="project" value="InterPro"/>
</dbReference>
<keyword evidence="7" id="KW-0677">Repeat</keyword>
<dbReference type="InterPro" id="IPR029068">
    <property type="entry name" value="Glyas_Bleomycin-R_OHBP_Dase"/>
</dbReference>
<evidence type="ECO:0000256" key="10">
    <source>
        <dbReference type="ARBA" id="ARBA00023002"/>
    </source>
</evidence>